<dbReference type="GeneID" id="19978438"/>
<feature type="compositionally biased region" description="Basic and acidic residues" evidence="1">
    <location>
        <begin position="266"/>
        <end position="276"/>
    </location>
</feature>
<accession>W2S589</accession>
<dbReference type="HOGENOM" id="CLU_053549_1_0_1"/>
<protein>
    <submittedName>
        <fullName evidence="2">Uncharacterized protein</fullName>
    </submittedName>
</protein>
<evidence type="ECO:0000256" key="1">
    <source>
        <dbReference type="SAM" id="MobiDB-lite"/>
    </source>
</evidence>
<feature type="region of interest" description="Disordered" evidence="1">
    <location>
        <begin position="179"/>
        <end position="276"/>
    </location>
</feature>
<dbReference type="PANTHER" id="PTHR39610">
    <property type="entry name" value="BZIP DOMAIN-CONTAINING PROTEIN-RELATED"/>
    <property type="match status" value="1"/>
</dbReference>
<reference evidence="2 3" key="1">
    <citation type="submission" date="2013-03" db="EMBL/GenBank/DDBJ databases">
        <title>The Genome Sequence of Phialophora europaea CBS 101466.</title>
        <authorList>
            <consortium name="The Broad Institute Genomics Platform"/>
            <person name="Cuomo C."/>
            <person name="de Hoog S."/>
            <person name="Gorbushina A."/>
            <person name="Walker B."/>
            <person name="Young S.K."/>
            <person name="Zeng Q."/>
            <person name="Gargeya S."/>
            <person name="Fitzgerald M."/>
            <person name="Haas B."/>
            <person name="Abouelleil A."/>
            <person name="Allen A.W."/>
            <person name="Alvarado L."/>
            <person name="Arachchi H.M."/>
            <person name="Berlin A.M."/>
            <person name="Chapman S.B."/>
            <person name="Gainer-Dewar J."/>
            <person name="Goldberg J."/>
            <person name="Griggs A."/>
            <person name="Gujja S."/>
            <person name="Hansen M."/>
            <person name="Howarth C."/>
            <person name="Imamovic A."/>
            <person name="Ireland A."/>
            <person name="Larimer J."/>
            <person name="McCowan C."/>
            <person name="Murphy C."/>
            <person name="Pearson M."/>
            <person name="Poon T.W."/>
            <person name="Priest M."/>
            <person name="Roberts A."/>
            <person name="Saif S."/>
            <person name="Shea T."/>
            <person name="Sisk P."/>
            <person name="Sykes S."/>
            <person name="Wortman J."/>
            <person name="Nusbaum C."/>
            <person name="Birren B."/>
        </authorList>
    </citation>
    <scope>NUCLEOTIDE SEQUENCE [LARGE SCALE GENOMIC DNA]</scope>
    <source>
        <strain evidence="2 3">CBS 101466</strain>
    </source>
</reference>
<evidence type="ECO:0000313" key="2">
    <source>
        <dbReference type="EMBL" id="ETN43775.1"/>
    </source>
</evidence>
<dbReference type="RefSeq" id="XP_008713990.1">
    <property type="nucleotide sequence ID" value="XM_008715768.1"/>
</dbReference>
<organism evidence="2 3">
    <name type="scientific">Cyphellophora europaea (strain CBS 101466)</name>
    <name type="common">Phialophora europaea</name>
    <dbReference type="NCBI Taxonomy" id="1220924"/>
    <lineage>
        <taxon>Eukaryota</taxon>
        <taxon>Fungi</taxon>
        <taxon>Dikarya</taxon>
        <taxon>Ascomycota</taxon>
        <taxon>Pezizomycotina</taxon>
        <taxon>Eurotiomycetes</taxon>
        <taxon>Chaetothyriomycetidae</taxon>
        <taxon>Chaetothyriales</taxon>
        <taxon>Cyphellophoraceae</taxon>
        <taxon>Cyphellophora</taxon>
    </lineage>
</organism>
<feature type="compositionally biased region" description="Polar residues" evidence="1">
    <location>
        <begin position="111"/>
        <end position="121"/>
    </location>
</feature>
<dbReference type="STRING" id="1220924.W2S589"/>
<dbReference type="eggNOG" id="ENOG502S92C">
    <property type="taxonomic scope" value="Eukaryota"/>
</dbReference>
<gene>
    <name evidence="2" type="ORF">HMPREF1541_11099</name>
</gene>
<dbReference type="OrthoDB" id="5407781at2759"/>
<dbReference type="InParanoid" id="W2S589"/>
<feature type="compositionally biased region" description="Polar residues" evidence="1">
    <location>
        <begin position="7"/>
        <end position="29"/>
    </location>
</feature>
<feature type="region of interest" description="Disordered" evidence="1">
    <location>
        <begin position="305"/>
        <end position="343"/>
    </location>
</feature>
<dbReference type="AlphaFoldDB" id="W2S589"/>
<dbReference type="EMBL" id="KI635847">
    <property type="protein sequence ID" value="ETN43775.1"/>
    <property type="molecule type" value="Genomic_DNA"/>
</dbReference>
<feature type="region of interest" description="Disordered" evidence="1">
    <location>
        <begin position="1"/>
        <end position="144"/>
    </location>
</feature>
<name>W2S589_CYPE1</name>
<dbReference type="Proteomes" id="UP000030752">
    <property type="component" value="Unassembled WGS sequence"/>
</dbReference>
<dbReference type="VEuPathDB" id="FungiDB:HMPREF1541_11099"/>
<keyword evidence="3" id="KW-1185">Reference proteome</keyword>
<sequence length="343" mass="36684">MAPPDLNSLSPSRTMASSPTQTRAISTAMSSPDRQDSPSPRLSTTSLAAAASLNLADRSRRSSGSLARGGSPRLGRMPSERRRSQVAMSLSLNDPAIPSPGELPSTDRRSSISNSYTSMSPATLAGRPTVATGDPHHHSRTPSLGEIHNELEQEQEAQVNRMLQMIREQQLQLDALRGTQQSAGDGRPSGPTSALADDSEYEGSQRASHSNSISFPSAHPAIPTGQPPRRPSRHNSSAARSPALTAHISHEPSSGSYSDWPPSPIEHARRNSVRDESAFYQAETAALTRENQMLRARIRELEKQLTETNDLPANTPATPSNLVTSPPVEGQTAAAADEDTSKL</sequence>
<dbReference type="PANTHER" id="PTHR39610:SF2">
    <property type="entry name" value="BZIP DOMAIN-CONTAINING PROTEIN"/>
    <property type="match status" value="1"/>
</dbReference>
<feature type="compositionally biased region" description="Polar residues" evidence="1">
    <location>
        <begin position="306"/>
        <end position="324"/>
    </location>
</feature>
<evidence type="ECO:0000313" key="3">
    <source>
        <dbReference type="Proteomes" id="UP000030752"/>
    </source>
</evidence>
<feature type="compositionally biased region" description="Low complexity" evidence="1">
    <location>
        <begin position="37"/>
        <end position="76"/>
    </location>
</feature>
<proteinExistence type="predicted"/>
<feature type="compositionally biased region" description="Polar residues" evidence="1">
    <location>
        <begin position="205"/>
        <end position="215"/>
    </location>
</feature>